<name>A0ABV5XDW6_9NOCA</name>
<evidence type="ECO:0000313" key="2">
    <source>
        <dbReference type="Proteomes" id="UP001589587"/>
    </source>
</evidence>
<dbReference type="EMBL" id="JBHMAS010000025">
    <property type="protein sequence ID" value="MFB9780660.1"/>
    <property type="molecule type" value="Genomic_DNA"/>
</dbReference>
<dbReference type="Proteomes" id="UP001589587">
    <property type="component" value="Unassembled WGS sequence"/>
</dbReference>
<comment type="caution">
    <text evidence="1">The sequence shown here is derived from an EMBL/GenBank/DDBJ whole genome shotgun (WGS) entry which is preliminary data.</text>
</comment>
<gene>
    <name evidence="1" type="ORF">ACFFQ6_13255</name>
</gene>
<protein>
    <submittedName>
        <fullName evidence="1">Uncharacterized protein</fullName>
    </submittedName>
</protein>
<accession>A0ABV5XDW6</accession>
<reference evidence="1 2" key="1">
    <citation type="submission" date="2024-09" db="EMBL/GenBank/DDBJ databases">
        <authorList>
            <person name="Sun Q."/>
            <person name="Mori K."/>
        </authorList>
    </citation>
    <scope>NUCLEOTIDE SEQUENCE [LARGE SCALE GENOMIC DNA]</scope>
    <source>
        <strain evidence="1 2">JCM 11411</strain>
    </source>
</reference>
<dbReference type="RefSeq" id="WP_206492370.1">
    <property type="nucleotide sequence ID" value="NZ_JBHMAS010000025.1"/>
</dbReference>
<proteinExistence type="predicted"/>
<evidence type="ECO:0000313" key="1">
    <source>
        <dbReference type="EMBL" id="MFB9780660.1"/>
    </source>
</evidence>
<organism evidence="1 2">
    <name type="scientific">Rhodococcus baikonurensis</name>
    <dbReference type="NCBI Taxonomy" id="172041"/>
    <lineage>
        <taxon>Bacteria</taxon>
        <taxon>Bacillati</taxon>
        <taxon>Actinomycetota</taxon>
        <taxon>Actinomycetes</taxon>
        <taxon>Mycobacteriales</taxon>
        <taxon>Nocardiaceae</taxon>
        <taxon>Rhodococcus</taxon>
        <taxon>Rhodococcus erythropolis group</taxon>
    </lineage>
</organism>
<keyword evidence="2" id="KW-1185">Reference proteome</keyword>
<sequence length="85" mass="9171">MSNNPVADLMTLVNSVDPRSEDVVKVAVAARHLASDVYPMLDETKSADSVLARTSEIANFSPEDEGPEVVRVARELCADLAGWVE</sequence>